<dbReference type="PANTHER" id="PTHR10188">
    <property type="entry name" value="L-ASPARAGINASE"/>
    <property type="match status" value="1"/>
</dbReference>
<dbReference type="InterPro" id="IPR029055">
    <property type="entry name" value="Ntn_hydrolases_N"/>
</dbReference>
<reference evidence="5 6" key="1">
    <citation type="submission" date="2019-02" db="EMBL/GenBank/DDBJ databases">
        <title>Deep-cultivation of Planctomycetes and their phenomic and genomic characterization uncovers novel biology.</title>
        <authorList>
            <person name="Wiegand S."/>
            <person name="Jogler M."/>
            <person name="Boedeker C."/>
            <person name="Pinto D."/>
            <person name="Vollmers J."/>
            <person name="Rivas-Marin E."/>
            <person name="Kohn T."/>
            <person name="Peeters S.H."/>
            <person name="Heuer A."/>
            <person name="Rast P."/>
            <person name="Oberbeckmann S."/>
            <person name="Bunk B."/>
            <person name="Jeske O."/>
            <person name="Meyerdierks A."/>
            <person name="Storesund J.E."/>
            <person name="Kallscheuer N."/>
            <person name="Luecker S."/>
            <person name="Lage O.M."/>
            <person name="Pohl T."/>
            <person name="Merkel B.J."/>
            <person name="Hornburger P."/>
            <person name="Mueller R.-W."/>
            <person name="Bruemmer F."/>
            <person name="Labrenz M."/>
            <person name="Spormann A.M."/>
            <person name="Op den Camp H."/>
            <person name="Overmann J."/>
            <person name="Amann R."/>
            <person name="Jetten M.S.M."/>
            <person name="Mascher T."/>
            <person name="Medema M.H."/>
            <person name="Devos D.P."/>
            <person name="Kaster A.-K."/>
            <person name="Ovreas L."/>
            <person name="Rohde M."/>
            <person name="Galperin M.Y."/>
            <person name="Jogler C."/>
        </authorList>
    </citation>
    <scope>NUCLEOTIDE SEQUENCE [LARGE SCALE GENOMIC DNA]</scope>
    <source>
        <strain evidence="5 6">Poly30</strain>
    </source>
</reference>
<proteinExistence type="predicted"/>
<evidence type="ECO:0000313" key="6">
    <source>
        <dbReference type="Proteomes" id="UP000320390"/>
    </source>
</evidence>
<feature type="region of interest" description="Disordered" evidence="4">
    <location>
        <begin position="213"/>
        <end position="239"/>
    </location>
</feature>
<organism evidence="5 6">
    <name type="scientific">Saltatorellus ferox</name>
    <dbReference type="NCBI Taxonomy" id="2528018"/>
    <lineage>
        <taxon>Bacteria</taxon>
        <taxon>Pseudomonadati</taxon>
        <taxon>Planctomycetota</taxon>
        <taxon>Planctomycetia</taxon>
        <taxon>Planctomycetia incertae sedis</taxon>
        <taxon>Saltatorellus</taxon>
    </lineage>
</organism>
<dbReference type="Gene3D" id="3.60.20.30">
    <property type="entry name" value="(Glycosyl)asparaginase"/>
    <property type="match status" value="1"/>
</dbReference>
<dbReference type="PANTHER" id="PTHR10188:SF6">
    <property type="entry name" value="N(4)-(BETA-N-ACETYLGLUCOSAMINYL)-L-ASPARAGINASE"/>
    <property type="match status" value="1"/>
</dbReference>
<dbReference type="EMBL" id="CP036434">
    <property type="protein sequence ID" value="QDV06264.1"/>
    <property type="molecule type" value="Genomic_DNA"/>
</dbReference>
<dbReference type="EC" id="3.5.1.26" evidence="5"/>
<dbReference type="PROSITE" id="PS51318">
    <property type="entry name" value="TAT"/>
    <property type="match status" value="1"/>
</dbReference>
<evidence type="ECO:0000256" key="1">
    <source>
        <dbReference type="PIRSR" id="PIRSR600246-1"/>
    </source>
</evidence>
<dbReference type="GO" id="GO:0003948">
    <property type="term" value="F:N4-(beta-N-acetylglucosaminyl)-L-asparaginase activity"/>
    <property type="evidence" value="ECO:0007669"/>
    <property type="project" value="UniProtKB-EC"/>
</dbReference>
<dbReference type="SUPFAM" id="SSF56235">
    <property type="entry name" value="N-terminal nucleophile aminohydrolases (Ntn hydrolases)"/>
    <property type="match status" value="1"/>
</dbReference>
<feature type="compositionally biased region" description="Basic and acidic residues" evidence="4">
    <location>
        <begin position="1"/>
        <end position="16"/>
    </location>
</feature>
<feature type="compositionally biased region" description="Pro residues" evidence="4">
    <location>
        <begin position="59"/>
        <end position="68"/>
    </location>
</feature>
<dbReference type="OrthoDB" id="9780217at2"/>
<dbReference type="AlphaFoldDB" id="A0A518EQ95"/>
<accession>A0A518EQ95</accession>
<feature type="compositionally biased region" description="Low complexity" evidence="4">
    <location>
        <begin position="29"/>
        <end position="51"/>
    </location>
</feature>
<keyword evidence="6" id="KW-1185">Reference proteome</keyword>
<keyword evidence="5" id="KW-0378">Hydrolase</keyword>
<feature type="active site" description="Nucleophile" evidence="1">
    <location>
        <position position="263"/>
    </location>
</feature>
<dbReference type="Proteomes" id="UP000320390">
    <property type="component" value="Chromosome"/>
</dbReference>
<sequence>MPHDQHPSGDHADRNSIDPLDGPAGSPSRRTLLRGAAAAAAGALTAGAAAGQKKVGPVLPRPGRPGPGGPGKDGPRPTSPVLIGSANALPGMQRYYTDLQKGAEPLDVAIEVVKIAEADPADHSVGLGGLPDEDGNITLDAACMHGPTHNSGAVACIKNILHPSEVARLVMERTDHCLIVDQGAYRFARDHGHPHTDLMTEETRRIWMQWKESMSDRDDRLPPRKKSRPLEEGKSQKSGMLIDVHGEKVAVEDLLWDKRITGTIHCSALSAAGEVACTTTTSGLSWKIPGRVGDSPIVGAGLYCDQEVGSAGGTGRGESAILANASFAVVELMRQGASPREALREVLHRVERQALRMAQWQPALVDAQGQPTFDLQLYCVNLQGETAGMSLKGQGSYAVADAARGPRLEKLEHV</sequence>
<feature type="region of interest" description="Disordered" evidence="4">
    <location>
        <begin position="1"/>
        <end position="80"/>
    </location>
</feature>
<evidence type="ECO:0000313" key="5">
    <source>
        <dbReference type="EMBL" id="QDV06264.1"/>
    </source>
</evidence>
<gene>
    <name evidence="5" type="ORF">Poly30_17720</name>
</gene>
<evidence type="ECO:0000256" key="2">
    <source>
        <dbReference type="PIRSR" id="PIRSR600246-2"/>
    </source>
</evidence>
<feature type="site" description="Cleavage; by autolysis" evidence="3">
    <location>
        <begin position="262"/>
        <end position="263"/>
    </location>
</feature>
<evidence type="ECO:0000256" key="4">
    <source>
        <dbReference type="SAM" id="MobiDB-lite"/>
    </source>
</evidence>
<feature type="compositionally biased region" description="Basic and acidic residues" evidence="4">
    <location>
        <begin position="213"/>
        <end position="235"/>
    </location>
</feature>
<feature type="binding site" evidence="2">
    <location>
        <begin position="291"/>
        <end position="294"/>
    </location>
    <ligand>
        <name>substrate</name>
    </ligand>
</feature>
<dbReference type="CDD" id="cd04513">
    <property type="entry name" value="Glycosylasparaginase"/>
    <property type="match status" value="1"/>
</dbReference>
<name>A0A518EQ95_9BACT</name>
<protein>
    <submittedName>
        <fullName evidence="5">N(4)-(Beta-N-acetylglucosaminyl)-L-asparaginase</fullName>
        <ecNumber evidence="5">3.5.1.26</ecNumber>
    </submittedName>
</protein>
<evidence type="ECO:0000256" key="3">
    <source>
        <dbReference type="PIRSR" id="PIRSR600246-3"/>
    </source>
</evidence>
<dbReference type="InterPro" id="IPR000246">
    <property type="entry name" value="Peptidase_T2"/>
</dbReference>
<dbReference type="InterPro" id="IPR006311">
    <property type="entry name" value="TAT_signal"/>
</dbReference>
<dbReference type="Pfam" id="PF01112">
    <property type="entry name" value="Asparaginase_2"/>
    <property type="match status" value="1"/>
</dbReference>
<feature type="binding site" evidence="2">
    <location>
        <begin position="314"/>
        <end position="317"/>
    </location>
    <ligand>
        <name>substrate</name>
    </ligand>
</feature>
<dbReference type="GO" id="GO:0005737">
    <property type="term" value="C:cytoplasm"/>
    <property type="evidence" value="ECO:0007669"/>
    <property type="project" value="TreeGrafter"/>
</dbReference>
<dbReference type="RefSeq" id="WP_145196294.1">
    <property type="nucleotide sequence ID" value="NZ_CP036434.1"/>
</dbReference>